<accession>A0A820QCG1</accession>
<dbReference type="Proteomes" id="UP000663862">
    <property type="component" value="Unassembled WGS sequence"/>
</dbReference>
<dbReference type="InterPro" id="IPR011009">
    <property type="entry name" value="Kinase-like_dom_sf"/>
</dbReference>
<evidence type="ECO:0000313" key="5">
    <source>
        <dbReference type="EMBL" id="CAF4416593.1"/>
    </source>
</evidence>
<dbReference type="PROSITE" id="PS50011">
    <property type="entry name" value="PROTEIN_KINASE_DOM"/>
    <property type="match status" value="1"/>
</dbReference>
<dbReference type="Gene3D" id="1.10.510.10">
    <property type="entry name" value="Transferase(Phosphotransferase) domain 1"/>
    <property type="match status" value="1"/>
</dbReference>
<dbReference type="AlphaFoldDB" id="A0A820QCG1"/>
<keyword evidence="2" id="KW-0547">Nucleotide-binding</keyword>
<reference evidence="5" key="1">
    <citation type="submission" date="2021-02" db="EMBL/GenBank/DDBJ databases">
        <authorList>
            <person name="Nowell W R."/>
        </authorList>
    </citation>
    <scope>NUCLEOTIDE SEQUENCE</scope>
</reference>
<evidence type="ECO:0000256" key="2">
    <source>
        <dbReference type="ARBA" id="ARBA00022741"/>
    </source>
</evidence>
<proteinExistence type="inferred from homology"/>
<dbReference type="InterPro" id="IPR001245">
    <property type="entry name" value="Ser-Thr/Tyr_kinase_cat_dom"/>
</dbReference>
<comment type="similarity">
    <text evidence="1">Belongs to the protein kinase superfamily. TKL Ser/Thr protein kinase family. ROCO subfamily.</text>
</comment>
<dbReference type="SUPFAM" id="SSF52540">
    <property type="entry name" value="P-loop containing nucleoside triphosphate hydrolases"/>
    <property type="match status" value="1"/>
</dbReference>
<gene>
    <name evidence="5" type="ORF">TSG867_LOCUS14175</name>
</gene>
<sequence>YSSAHVPPSEQKNFNQSTVFVSGGPHVGKSSLINAFCKTMVATLSDCSISPNINMQIYISPQNDDHTTACKTDIKFCEIPYLKNGPLDQTDKSHYRDLLASLKPICWIFCASPGSYACEKQLADFVQLCIDEVVLPCLVCTNMWGGNNRLRILKTFEKMMNDHSRIQLSESVDWRKTFVVNFHKGLVARVNSSKYEDTLLKCEKEVAGVDELLEEISRTSQKRNFSQWVLMRKNDKTVAVTKIRTIKSPETTSNGSGSRFDSSRGNLLCASNQDPISGVMGKCDDRNFGKGQKFQSSNQPLGYSRKASGSAENLLRYTKHEDARNSDEPHLKVLNSTYSFSETLYGYLQSRLTLPTPRMLFHLFHNICQKMANEPSLKARKLNGQLNCHNVQLKWSNNTNKVESMDFEIHLFTCSECSNRYIAPELLLDSVSATDSNSYVEASNVYSMGILMWQAYSRGQEPWVLYRNENRVRDVILSDSKLSLPDACEDDIWDQISLCMSIRPGERPTFQDLQKFFECRLKQIPPISIRSPKQATIDAITSLKKQFKEFFSKHYDSCEDGVSESVTIKMFTNRQNHRVFLNLGPVDDLEKIRLEREAMDNDEFFPHLAEQWNEYQQGGNIIEVFEKNKHILCWQFLLYQIAMRGTSLFSCWELLLAIVERRLAKRDYEMEISWLYQMIKPFVRFRSAPVKGGFQ</sequence>
<evidence type="ECO:0000313" key="6">
    <source>
        <dbReference type="Proteomes" id="UP000663862"/>
    </source>
</evidence>
<keyword evidence="3" id="KW-0067">ATP-binding</keyword>
<evidence type="ECO:0000259" key="4">
    <source>
        <dbReference type="PROSITE" id="PS50011"/>
    </source>
</evidence>
<evidence type="ECO:0000256" key="3">
    <source>
        <dbReference type="ARBA" id="ARBA00022840"/>
    </source>
</evidence>
<organism evidence="5 6">
    <name type="scientific">Rotaria socialis</name>
    <dbReference type="NCBI Taxonomy" id="392032"/>
    <lineage>
        <taxon>Eukaryota</taxon>
        <taxon>Metazoa</taxon>
        <taxon>Spiralia</taxon>
        <taxon>Gnathifera</taxon>
        <taxon>Rotifera</taxon>
        <taxon>Eurotatoria</taxon>
        <taxon>Bdelloidea</taxon>
        <taxon>Philodinida</taxon>
        <taxon>Philodinidae</taxon>
        <taxon>Rotaria</taxon>
    </lineage>
</organism>
<dbReference type="EMBL" id="CAJOBQ010000779">
    <property type="protein sequence ID" value="CAF4416593.1"/>
    <property type="molecule type" value="Genomic_DNA"/>
</dbReference>
<comment type="caution">
    <text evidence="5">The sequence shown here is derived from an EMBL/GenBank/DDBJ whole genome shotgun (WGS) entry which is preliminary data.</text>
</comment>
<dbReference type="InterPro" id="IPR050198">
    <property type="entry name" value="Non-receptor_tyrosine_kinases"/>
</dbReference>
<evidence type="ECO:0000256" key="1">
    <source>
        <dbReference type="ARBA" id="ARBA00008171"/>
    </source>
</evidence>
<feature type="non-terminal residue" evidence="5">
    <location>
        <position position="1"/>
    </location>
</feature>
<dbReference type="Pfam" id="PF07714">
    <property type="entry name" value="PK_Tyr_Ser-Thr"/>
    <property type="match status" value="1"/>
</dbReference>
<dbReference type="PANTHER" id="PTHR24418">
    <property type="entry name" value="TYROSINE-PROTEIN KINASE"/>
    <property type="match status" value="1"/>
</dbReference>
<dbReference type="InterPro" id="IPR000719">
    <property type="entry name" value="Prot_kinase_dom"/>
</dbReference>
<dbReference type="GO" id="GO:0005524">
    <property type="term" value="F:ATP binding"/>
    <property type="evidence" value="ECO:0007669"/>
    <property type="project" value="UniProtKB-KW"/>
</dbReference>
<protein>
    <recommendedName>
        <fullName evidence="4">Protein kinase domain-containing protein</fullName>
    </recommendedName>
</protein>
<dbReference type="InterPro" id="IPR027417">
    <property type="entry name" value="P-loop_NTPase"/>
</dbReference>
<dbReference type="GO" id="GO:0004672">
    <property type="term" value="F:protein kinase activity"/>
    <property type="evidence" value="ECO:0007669"/>
    <property type="project" value="InterPro"/>
</dbReference>
<name>A0A820QCG1_9BILA</name>
<feature type="domain" description="Protein kinase" evidence="4">
    <location>
        <begin position="176"/>
        <end position="517"/>
    </location>
</feature>
<dbReference type="SUPFAM" id="SSF56112">
    <property type="entry name" value="Protein kinase-like (PK-like)"/>
    <property type="match status" value="1"/>
</dbReference>